<dbReference type="ExpressionAtlas" id="Q8IHB7">
    <property type="expression patterns" value="baseline and differential"/>
</dbReference>
<proteinExistence type="evidence at transcript level"/>
<feature type="compositionally biased region" description="Polar residues" evidence="1">
    <location>
        <begin position="761"/>
        <end position="777"/>
    </location>
</feature>
<dbReference type="OrthoDB" id="7860759at2759"/>
<evidence type="ECO:0000313" key="3">
    <source>
        <dbReference type="FlyBase" id="FBgn0036482"/>
    </source>
</evidence>
<reference evidence="2" key="1">
    <citation type="submission" date="2002-11" db="EMBL/GenBank/DDBJ databases">
        <authorList>
            <person name="Stapleton M."/>
            <person name="Brokstein P."/>
            <person name="Hong L."/>
            <person name="Agbayani A."/>
            <person name="Carlson J."/>
            <person name="Champe M."/>
            <person name="Chavez C."/>
            <person name="Dorsett V."/>
            <person name="Dresnek D."/>
            <person name="Farfan D."/>
            <person name="Frise E."/>
            <person name="George R."/>
            <person name="Gonzalez M."/>
            <person name="Guarin H."/>
            <person name="Kronmiller B."/>
            <person name="Li P."/>
            <person name="Liao G."/>
            <person name="Miranda A."/>
            <person name="Mungall C.J."/>
            <person name="Nunoo J."/>
            <person name="Pacleb J."/>
            <person name="Paragas V."/>
            <person name="Park S."/>
            <person name="Patel S."/>
            <person name="Phouanenavong S."/>
            <person name="Wan K."/>
            <person name="Yu C."/>
            <person name="Lewis S.E."/>
            <person name="Rubin G.M."/>
            <person name="Celniker S."/>
        </authorList>
    </citation>
    <scope>NUCLEOTIDE SEQUENCE</scope>
</reference>
<feature type="region of interest" description="Disordered" evidence="1">
    <location>
        <begin position="727"/>
        <end position="747"/>
    </location>
</feature>
<dbReference type="VEuPathDB" id="VectorBase:FBgn0036482"/>
<feature type="compositionally biased region" description="Low complexity" evidence="1">
    <location>
        <begin position="806"/>
        <end position="816"/>
    </location>
</feature>
<dbReference type="AlphaFoldDB" id="Q8IHB7"/>
<feature type="region of interest" description="Disordered" evidence="1">
    <location>
        <begin position="102"/>
        <end position="141"/>
    </location>
</feature>
<protein>
    <submittedName>
        <fullName evidence="2">AT15860p</fullName>
    </submittedName>
</protein>
<feature type="region of interest" description="Disordered" evidence="1">
    <location>
        <begin position="511"/>
        <end position="596"/>
    </location>
</feature>
<feature type="compositionally biased region" description="Polar residues" evidence="1">
    <location>
        <begin position="727"/>
        <end position="738"/>
    </location>
</feature>
<name>Q8IHB7_DROME</name>
<sequence>MENKTGECSSYLLKRQERVSVEEHQRIYIKNTQVTQVRELFRRPVVRVSGSTLIKPKATGSFSSGKIQQTLQKVEVLNVRIGNELNRLERFRNHFLEVKEAMSRSPRPEEAKEKNMTWSQSLKANQAKESPLSVNRSPASGSQQKVKWAKCRTIAIAVTDNSSNAKRARGGYCCNCDYCTQDIRGVYQNRYGTTPCCNCKGSWDMGYHQQCCAYGDLCGETPLPHQGTQFGISYNMYPRPTCRRLVTDLNTEVFCRHWRPKIERSLSPKERKGCGPQVKCQEKRNPSKIGKCINNKKLECNVKREATSIVQNKCRKPEKAIKIQQKKRHESTKDHGQKKCKPIDSHFASLKGMPCKAQPSKVCTDELKDEINSQSYQDYFNLYNQQNCKPLDPYPYSTYTRMAGKEETKLPKLKDTSYSDRITDHYTENSYSFEDKTEYDCLCCKERTAHYQLEDIGSGASTPDGIPYQCSEEKDSYTNGYACSEERGYITPDASLRAKSHIERNFHRSGEVTNANRTHAQQSKSLMAKDNNCKAVRRQRREHCEERVQPDSKCGDRRIRAHSVQRSVLAQSRGPTSYTSIDPQPPSAKHETKDTQTECLWRERPTQTERQIRMDKGCQVCRERNQFRDRTNPASAIPSHSKNFPYNSMATMQSECAEAVMKGTYFDEEYCAPVISKLESSSNSKPLEHFSRKRTDYVHVHEEGHPGLLDCGQDSPRTPREIQHITYKQSVSQQVQTPPYSPRTPLLSYRQHKSSKNEYITHTPQAGTNSRSQSPYRSSPVGDLSSSSHKSSGKVYDTQTRQVVANSRSNSPYRNNPAEDLSLSPQSQRSLCQYIQNMPGHIDDASFQVDSPSCTNDIPSRCVVETRPECVHCEGEHCEQSCKQHSPRSCMSSSPRQLSVLETVCEKRTRTVTFEDEKGGQTKEEHTKESCSSRIDWERALKYHTSDHGDETDYTGPSSTCRSSSSAEHTCNESTYDDDFASCDESQPQTIHMRIPPFNGCPCMYQTYLNLATMCQNEGGGFI</sequence>
<gene>
    <name evidence="3" type="ORF">CG13457</name>
</gene>
<feature type="compositionally biased region" description="Polar residues" evidence="1">
    <location>
        <begin position="116"/>
        <end position="141"/>
    </location>
</feature>
<dbReference type="AGR" id="FB:FBgn0036482"/>
<dbReference type="EMBL" id="BT001321">
    <property type="protein sequence ID" value="AAN71076.1"/>
    <property type="molecule type" value="mRNA"/>
</dbReference>
<feature type="compositionally biased region" description="Polar residues" evidence="1">
    <location>
        <begin position="511"/>
        <end position="525"/>
    </location>
</feature>
<feature type="compositionally biased region" description="Basic and acidic residues" evidence="1">
    <location>
        <begin position="542"/>
        <end position="558"/>
    </location>
</feature>
<organism evidence="2">
    <name type="scientific">Drosophila melanogaster</name>
    <name type="common">Fruit fly</name>
    <dbReference type="NCBI Taxonomy" id="7227"/>
    <lineage>
        <taxon>Eukaryota</taxon>
        <taxon>Metazoa</taxon>
        <taxon>Ecdysozoa</taxon>
        <taxon>Arthropoda</taxon>
        <taxon>Hexapoda</taxon>
        <taxon>Insecta</taxon>
        <taxon>Pterygota</taxon>
        <taxon>Neoptera</taxon>
        <taxon>Endopterygota</taxon>
        <taxon>Diptera</taxon>
        <taxon>Brachycera</taxon>
        <taxon>Muscomorpha</taxon>
        <taxon>Ephydroidea</taxon>
        <taxon>Drosophilidae</taxon>
        <taxon>Drosophila</taxon>
        <taxon>Sophophora</taxon>
    </lineage>
</organism>
<feature type="compositionally biased region" description="Polar residues" evidence="1">
    <location>
        <begin position="564"/>
        <end position="582"/>
    </location>
</feature>
<feature type="region of interest" description="Disordered" evidence="1">
    <location>
        <begin position="761"/>
        <end position="826"/>
    </location>
</feature>
<evidence type="ECO:0000313" key="2">
    <source>
        <dbReference type="EMBL" id="AAN71076.1"/>
    </source>
</evidence>
<feature type="region of interest" description="Disordered" evidence="1">
    <location>
        <begin position="320"/>
        <end position="339"/>
    </location>
</feature>
<feature type="region of interest" description="Disordered" evidence="1">
    <location>
        <begin position="946"/>
        <end position="966"/>
    </location>
</feature>
<accession>Q8IHB7</accession>
<dbReference type="FlyBase" id="FBgn0036482">
    <property type="gene designation" value="CG13457"/>
</dbReference>
<feature type="compositionally biased region" description="Basic and acidic residues" evidence="1">
    <location>
        <begin position="102"/>
        <end position="115"/>
    </location>
</feature>
<dbReference type="HOGENOM" id="CLU_318922_0_0_1"/>
<evidence type="ECO:0000256" key="1">
    <source>
        <dbReference type="SAM" id="MobiDB-lite"/>
    </source>
</evidence>